<feature type="binding site" evidence="2">
    <location>
        <position position="76"/>
    </location>
    <ligand>
        <name>Fe cation</name>
        <dbReference type="ChEBI" id="CHEBI:24875"/>
    </ligand>
</feature>
<dbReference type="SUPFAM" id="SSF56762">
    <property type="entry name" value="HydB/Nqo4-like"/>
    <property type="match status" value="1"/>
</dbReference>
<dbReference type="GO" id="GO:0016151">
    <property type="term" value="F:nickel cation binding"/>
    <property type="evidence" value="ECO:0007669"/>
    <property type="project" value="InterPro"/>
</dbReference>
<dbReference type="InterPro" id="IPR029014">
    <property type="entry name" value="NiFe-Hase_large"/>
</dbReference>
<reference evidence="3" key="2">
    <citation type="submission" date="2020-09" db="EMBL/GenBank/DDBJ databases">
        <authorList>
            <person name="Sun Q."/>
            <person name="Zhou Y."/>
        </authorList>
    </citation>
    <scope>NUCLEOTIDE SEQUENCE</scope>
    <source>
        <strain evidence="3">CGMCC 1.15758</strain>
    </source>
</reference>
<dbReference type="Gene3D" id="1.10.645.10">
    <property type="entry name" value="Cytochrome-c3 Hydrogenase, chain B"/>
    <property type="match status" value="1"/>
</dbReference>
<dbReference type="PROSITE" id="PS00508">
    <property type="entry name" value="NI_HGENASE_L_2"/>
    <property type="match status" value="1"/>
</dbReference>
<organism evidence="3 4">
    <name type="scientific">Cysteiniphilum litorale</name>
    <dbReference type="NCBI Taxonomy" id="2056700"/>
    <lineage>
        <taxon>Bacteria</taxon>
        <taxon>Pseudomonadati</taxon>
        <taxon>Pseudomonadota</taxon>
        <taxon>Gammaproteobacteria</taxon>
        <taxon>Thiotrichales</taxon>
        <taxon>Fastidiosibacteraceae</taxon>
        <taxon>Cysteiniphilum</taxon>
    </lineage>
</organism>
<dbReference type="AlphaFoldDB" id="A0A8J2Z6T6"/>
<keyword evidence="2" id="KW-0479">Metal-binding</keyword>
<dbReference type="Pfam" id="PF00374">
    <property type="entry name" value="NiFeSe_Hases"/>
    <property type="match status" value="1"/>
</dbReference>
<dbReference type="PANTHER" id="PTHR43600:SF4">
    <property type="entry name" value="CYTOSOLIC NIFE-HYDROGENASE, ALPHA SUBUNIT"/>
    <property type="match status" value="1"/>
</dbReference>
<dbReference type="InterPro" id="IPR001501">
    <property type="entry name" value="Ni-dep_hyd_lsu"/>
</dbReference>
<dbReference type="GO" id="GO:0008901">
    <property type="term" value="F:ferredoxin hydrogenase activity"/>
    <property type="evidence" value="ECO:0007669"/>
    <property type="project" value="InterPro"/>
</dbReference>
<dbReference type="Proteomes" id="UP000636949">
    <property type="component" value="Unassembled WGS sequence"/>
</dbReference>
<dbReference type="InterPro" id="IPR018194">
    <property type="entry name" value="Ni-dep_hyd_lsu_Ni_BS"/>
</dbReference>
<name>A0A8J2Z6T6_9GAMM</name>
<keyword evidence="2" id="KW-0533">Nickel</keyword>
<evidence type="ECO:0000313" key="3">
    <source>
        <dbReference type="EMBL" id="GGG06393.1"/>
    </source>
</evidence>
<protein>
    <submittedName>
        <fullName evidence="3">Ni/Fe hydrogenase subunit alpha</fullName>
    </submittedName>
</protein>
<feature type="binding site" evidence="2">
    <location>
        <position position="429"/>
    </location>
    <ligand>
        <name>Fe cation</name>
        <dbReference type="ChEBI" id="CHEBI:24875"/>
    </ligand>
</feature>
<comment type="caution">
    <text evidence="3">The sequence shown here is derived from an EMBL/GenBank/DDBJ whole genome shotgun (WGS) entry which is preliminary data.</text>
</comment>
<feature type="binding site" evidence="2">
    <location>
        <position position="73"/>
    </location>
    <ligand>
        <name>Ni(2+)</name>
        <dbReference type="ChEBI" id="CHEBI:49786"/>
    </ligand>
</feature>
<keyword evidence="2" id="KW-0408">Iron</keyword>
<accession>A0A8J2Z6T6</accession>
<feature type="binding site" evidence="2">
    <location>
        <position position="432"/>
    </location>
    <ligand>
        <name>Mg(2+)</name>
        <dbReference type="ChEBI" id="CHEBI:18420"/>
    </ligand>
</feature>
<comment type="cofactor">
    <cofactor evidence="2">
        <name>Fe cation</name>
        <dbReference type="ChEBI" id="CHEBI:24875"/>
    </cofactor>
</comment>
<gene>
    <name evidence="3" type="primary">hydA</name>
    <name evidence="3" type="ORF">GCM10010995_24920</name>
</gene>
<evidence type="ECO:0000256" key="2">
    <source>
        <dbReference type="PIRSR" id="PIRSR601501-1"/>
    </source>
</evidence>
<reference evidence="3" key="1">
    <citation type="journal article" date="2014" name="Int. J. Syst. Evol. Microbiol.">
        <title>Complete genome sequence of Corynebacterium casei LMG S-19264T (=DSM 44701T), isolated from a smear-ripened cheese.</title>
        <authorList>
            <consortium name="US DOE Joint Genome Institute (JGI-PGF)"/>
            <person name="Walter F."/>
            <person name="Albersmeier A."/>
            <person name="Kalinowski J."/>
            <person name="Ruckert C."/>
        </authorList>
    </citation>
    <scope>NUCLEOTIDE SEQUENCE</scope>
    <source>
        <strain evidence="3">CGMCC 1.15758</strain>
    </source>
</reference>
<keyword evidence="1" id="KW-0560">Oxidoreductase</keyword>
<feature type="binding site" evidence="2">
    <location>
        <position position="54"/>
    </location>
    <ligand>
        <name>Mg(2+)</name>
        <dbReference type="ChEBI" id="CHEBI:18420"/>
    </ligand>
</feature>
<feature type="binding site" evidence="2">
    <location>
        <position position="76"/>
    </location>
    <ligand>
        <name>Ni(2+)</name>
        <dbReference type="ChEBI" id="CHEBI:49786"/>
    </ligand>
</feature>
<evidence type="ECO:0000313" key="4">
    <source>
        <dbReference type="Proteomes" id="UP000636949"/>
    </source>
</evidence>
<dbReference type="RefSeq" id="WP_224742290.1">
    <property type="nucleotide sequence ID" value="NZ_BMJS01000042.1"/>
</dbReference>
<dbReference type="PANTHER" id="PTHR43600">
    <property type="entry name" value="COENZYME F420 HYDROGENASE, SUBUNIT ALPHA"/>
    <property type="match status" value="1"/>
</dbReference>
<sequence>MSNQMNTTNNAKTTKIEVPILARVEGEGALDLEINNNEITKCHVRIYEPPRYFEKFLEGREPNEIIDAVARICGICPMAYQMSVVTLMEKAFEVEVTPWVHAMRRVMYLGEWMESHYLHTHILAAPDFLKYHSAIEMAKDFPNEVKRGVRLQHLGNDILSLFGGRSVHPGAIKVGGFYRAPKPKEIKALIPRLQEGLKDAKDVVMWFAQLPYPDVCFDEVLQVALTDVSGQYPVIAEHVVTNKGECFPIEEWDKHFYEFHAPQSTALHSTRDGQPYLTTPLTRLNLNFDKLPKEVQALANSTGISFPSNNIFHSILARSIECYYAIGEILRLFEAYEYPDKPYVDVGFKAGKAWGATEAPRGIQIDYFEFDDKGCATKIRITPPTAQNLACMEADLKQSLTKFGLDKSDDELRQHAEMVIRNYDPCISCSAHFLTLNIKRA</sequence>
<feature type="binding site" evidence="2">
    <location>
        <position position="381"/>
    </location>
    <ligand>
        <name>Mg(2+)</name>
        <dbReference type="ChEBI" id="CHEBI:18420"/>
    </ligand>
</feature>
<feature type="binding site" evidence="2">
    <location>
        <position position="426"/>
    </location>
    <ligand>
        <name>Ni(2+)</name>
        <dbReference type="ChEBI" id="CHEBI:49786"/>
    </ligand>
</feature>
<comment type="cofactor">
    <cofactor evidence="2">
        <name>Ni(2+)</name>
        <dbReference type="ChEBI" id="CHEBI:49786"/>
    </cofactor>
</comment>
<dbReference type="EMBL" id="BMJS01000042">
    <property type="protein sequence ID" value="GGG06393.1"/>
    <property type="molecule type" value="Genomic_DNA"/>
</dbReference>
<evidence type="ECO:0000256" key="1">
    <source>
        <dbReference type="ARBA" id="ARBA00023002"/>
    </source>
</evidence>
<keyword evidence="2" id="KW-0460">Magnesium</keyword>
<keyword evidence="4" id="KW-1185">Reference proteome</keyword>
<proteinExistence type="predicted"/>